<dbReference type="InterPro" id="IPR029058">
    <property type="entry name" value="AB_hydrolase_fold"/>
</dbReference>
<accession>A0A7C8MW72</accession>
<dbReference type="PANTHER" id="PTHR11559">
    <property type="entry name" value="CARBOXYLESTERASE"/>
    <property type="match status" value="1"/>
</dbReference>
<name>A0A7C8MW72_9PLEO</name>
<dbReference type="Pfam" id="PF00135">
    <property type="entry name" value="COesterase"/>
    <property type="match status" value="1"/>
</dbReference>
<comment type="caution">
    <text evidence="2">The sequence shown here is derived from an EMBL/GenBank/DDBJ whole genome shotgun (WGS) entry which is preliminary data.</text>
</comment>
<proteinExistence type="predicted"/>
<keyword evidence="2" id="KW-0378">Hydrolase</keyword>
<dbReference type="SUPFAM" id="SSF53474">
    <property type="entry name" value="alpha/beta-Hydrolases"/>
    <property type="match status" value="1"/>
</dbReference>
<evidence type="ECO:0000259" key="1">
    <source>
        <dbReference type="Pfam" id="PF00135"/>
    </source>
</evidence>
<dbReference type="GO" id="GO:0016787">
    <property type="term" value="F:hydrolase activity"/>
    <property type="evidence" value="ECO:0007669"/>
    <property type="project" value="UniProtKB-KW"/>
</dbReference>
<dbReference type="AlphaFoldDB" id="A0A7C8MW72"/>
<dbReference type="EMBL" id="JAADJZ010000001">
    <property type="protein sequence ID" value="KAF2878484.1"/>
    <property type="molecule type" value="Genomic_DNA"/>
</dbReference>
<reference evidence="2 3" key="1">
    <citation type="submission" date="2020-01" db="EMBL/GenBank/DDBJ databases">
        <authorList>
            <consortium name="DOE Joint Genome Institute"/>
            <person name="Haridas S."/>
            <person name="Albert R."/>
            <person name="Binder M."/>
            <person name="Bloem J."/>
            <person name="Labutti K."/>
            <person name="Salamov A."/>
            <person name="Andreopoulos B."/>
            <person name="Baker S.E."/>
            <person name="Barry K."/>
            <person name="Bills G."/>
            <person name="Bluhm B.H."/>
            <person name="Cannon C."/>
            <person name="Castanera R."/>
            <person name="Culley D.E."/>
            <person name="Daum C."/>
            <person name="Ezra D."/>
            <person name="Gonzalez J.B."/>
            <person name="Henrissat B."/>
            <person name="Kuo A."/>
            <person name="Liang C."/>
            <person name="Lipzen A."/>
            <person name="Lutzoni F."/>
            <person name="Magnuson J."/>
            <person name="Mondo S."/>
            <person name="Nolan M."/>
            <person name="Ohm R."/>
            <person name="Pangilinan J."/>
            <person name="Park H.-J.H."/>
            <person name="Ramirez L."/>
            <person name="Alfaro M."/>
            <person name="Sun H."/>
            <person name="Tritt A."/>
            <person name="Yoshinaga Y."/>
            <person name="Zwiers L.-H.L."/>
            <person name="Turgeon B.G."/>
            <person name="Goodwin S.B."/>
            <person name="Spatafora J.W."/>
            <person name="Crous P.W."/>
            <person name="Grigoriev I.V."/>
        </authorList>
    </citation>
    <scope>NUCLEOTIDE SEQUENCE [LARGE SCALE GENOMIC DNA]</scope>
    <source>
        <strain evidence="2 3">CBS 611.86</strain>
    </source>
</reference>
<keyword evidence="3" id="KW-1185">Reference proteome</keyword>
<dbReference type="OrthoDB" id="6846267at2759"/>
<organism evidence="2 3">
    <name type="scientific">Massariosphaeria phaeospora</name>
    <dbReference type="NCBI Taxonomy" id="100035"/>
    <lineage>
        <taxon>Eukaryota</taxon>
        <taxon>Fungi</taxon>
        <taxon>Dikarya</taxon>
        <taxon>Ascomycota</taxon>
        <taxon>Pezizomycotina</taxon>
        <taxon>Dothideomycetes</taxon>
        <taxon>Pleosporomycetidae</taxon>
        <taxon>Pleosporales</taxon>
        <taxon>Pleosporales incertae sedis</taxon>
        <taxon>Massariosphaeria</taxon>
    </lineage>
</organism>
<sequence length="536" mass="60366">MTGLVSPNDVVQFRAVPYATIPARFKKSILLENLNDTNRDFTKPGYACPHVFSNEATSGGEHPDEPEPLSSDEFKCLIVQVNVPLVCFQPGSNLTNLPVAVYIHGGGFHLGKINASHNTALMVQQSVSDSKPLISISMQYRLGALGFMRTPTQETGFGFYDQRNALLWIQKFIGGFGGDKGKITAFGESAGALSICYHMLAAPPPSGPLFQRVILMSGIIGPSTAPMPTAEADKNYLRLLKKLDIAEDSNDAMEQLRKLDVEKIVEASAALTEERTTWFPVEDKDWYGQDVGNVTWDRIPELLSICDWVNDIVLGGTGFEGVMFGALSVLTPKNFRDAIAQQVGEQNAALVMEAYRVTPGMDHNLFLTSAAQWLGDVIFDASTHALATYLSTHTNKRVYRYIFDVRNPFIGSPLYQTTHHWVDVYFVFKTMQFRYPLQKLKDISTRHAQLWNTVTVGEEPWSRYQIKEGHEGKEIIMVADDRDGWVERSMADDEKMNERNWKRREVLWESWKDYWQGKWFAVTEIEPLKGKKMVGD</sequence>
<dbReference type="InterPro" id="IPR050309">
    <property type="entry name" value="Type-B_Carboxylest/Lipase"/>
</dbReference>
<evidence type="ECO:0000313" key="3">
    <source>
        <dbReference type="Proteomes" id="UP000481861"/>
    </source>
</evidence>
<evidence type="ECO:0000313" key="2">
    <source>
        <dbReference type="EMBL" id="KAF2878484.1"/>
    </source>
</evidence>
<dbReference type="Proteomes" id="UP000481861">
    <property type="component" value="Unassembled WGS sequence"/>
</dbReference>
<gene>
    <name evidence="2" type="ORF">BDV95DRAFT_624919</name>
</gene>
<dbReference type="Gene3D" id="3.40.50.1820">
    <property type="entry name" value="alpha/beta hydrolase"/>
    <property type="match status" value="1"/>
</dbReference>
<dbReference type="InterPro" id="IPR002018">
    <property type="entry name" value="CarbesteraseB"/>
</dbReference>
<protein>
    <submittedName>
        <fullName evidence="2">Alpha/Beta hydrolase protein</fullName>
    </submittedName>
</protein>
<feature type="domain" description="Carboxylesterase type B" evidence="1">
    <location>
        <begin position="9"/>
        <end position="435"/>
    </location>
</feature>